<protein>
    <submittedName>
        <fullName evidence="5">GntR family transcriptional regulator</fullName>
    </submittedName>
</protein>
<proteinExistence type="predicted"/>
<dbReference type="InterPro" id="IPR036388">
    <property type="entry name" value="WH-like_DNA-bd_sf"/>
</dbReference>
<dbReference type="CDD" id="cd07377">
    <property type="entry name" value="WHTH_GntR"/>
    <property type="match status" value="1"/>
</dbReference>
<dbReference type="InterPro" id="IPR008920">
    <property type="entry name" value="TF_FadR/GntR_C"/>
</dbReference>
<dbReference type="EMBL" id="CP012150">
    <property type="protein sequence ID" value="AKS30989.1"/>
    <property type="molecule type" value="Genomic_DNA"/>
</dbReference>
<evidence type="ECO:0000259" key="4">
    <source>
        <dbReference type="PROSITE" id="PS50949"/>
    </source>
</evidence>
<sequence length="227" mass="25616">MRVDEGAAVTSKNGSIQGRLIEEIRRRIISGEIKPGVNISELAIAEEFGVSRTPVRETFKQLQTEGLIEIRPRVGTFVTTPSRREITELFQMKELLEGAAARLLAQRGRVPEIDKLEENLRQADDAVARDDRARYAELVEEFHNLLIVGADNNKLEAHYRMLMNQLAYARLVHTSLSQPGRPLQSDREHHVVLDLIIAKDGDSAERVMREHVRASRQALLAGLELEP</sequence>
<evidence type="ECO:0000313" key="6">
    <source>
        <dbReference type="Proteomes" id="UP000062255"/>
    </source>
</evidence>
<dbReference type="GO" id="GO:0003677">
    <property type="term" value="F:DNA binding"/>
    <property type="evidence" value="ECO:0007669"/>
    <property type="project" value="UniProtKB-KW"/>
</dbReference>
<keyword evidence="2" id="KW-0238">DNA-binding</keyword>
<accession>A0A0K0X0Q0</accession>
<dbReference type="Proteomes" id="UP000062255">
    <property type="component" value="Chromosome"/>
</dbReference>
<dbReference type="PATRIC" id="fig|134601.6.peg.591"/>
<dbReference type="SUPFAM" id="SSF48008">
    <property type="entry name" value="GntR ligand-binding domain-like"/>
    <property type="match status" value="1"/>
</dbReference>
<dbReference type="SMART" id="SM00345">
    <property type="entry name" value="HTH_GNTR"/>
    <property type="match status" value="1"/>
</dbReference>
<dbReference type="STRING" id="134601.AFA91_02855"/>
<dbReference type="OrthoDB" id="3186208at2"/>
<evidence type="ECO:0000256" key="3">
    <source>
        <dbReference type="ARBA" id="ARBA00023163"/>
    </source>
</evidence>
<dbReference type="KEGG" id="mgo:AFA91_02855"/>
<organism evidence="5 6">
    <name type="scientific">Mycolicibacterium goodii</name>
    <name type="common">Mycobacterium goodii</name>
    <dbReference type="NCBI Taxonomy" id="134601"/>
    <lineage>
        <taxon>Bacteria</taxon>
        <taxon>Bacillati</taxon>
        <taxon>Actinomycetota</taxon>
        <taxon>Actinomycetes</taxon>
        <taxon>Mycobacteriales</taxon>
        <taxon>Mycobacteriaceae</taxon>
        <taxon>Mycolicibacterium</taxon>
    </lineage>
</organism>
<dbReference type="SMART" id="SM00895">
    <property type="entry name" value="FCD"/>
    <property type="match status" value="1"/>
</dbReference>
<name>A0A0K0X0Q0_MYCGD</name>
<dbReference type="PROSITE" id="PS50949">
    <property type="entry name" value="HTH_GNTR"/>
    <property type="match status" value="1"/>
</dbReference>
<evidence type="ECO:0000313" key="5">
    <source>
        <dbReference type="EMBL" id="AKS30989.1"/>
    </source>
</evidence>
<evidence type="ECO:0000256" key="1">
    <source>
        <dbReference type="ARBA" id="ARBA00023015"/>
    </source>
</evidence>
<dbReference type="InterPro" id="IPR011711">
    <property type="entry name" value="GntR_C"/>
</dbReference>
<dbReference type="InterPro" id="IPR000524">
    <property type="entry name" value="Tscrpt_reg_HTH_GntR"/>
</dbReference>
<keyword evidence="3" id="KW-0804">Transcription</keyword>
<dbReference type="Pfam" id="PF07729">
    <property type="entry name" value="FCD"/>
    <property type="match status" value="1"/>
</dbReference>
<dbReference type="PRINTS" id="PR00035">
    <property type="entry name" value="HTHGNTR"/>
</dbReference>
<dbReference type="InterPro" id="IPR036390">
    <property type="entry name" value="WH_DNA-bd_sf"/>
</dbReference>
<dbReference type="PANTHER" id="PTHR43537">
    <property type="entry name" value="TRANSCRIPTIONAL REGULATOR, GNTR FAMILY"/>
    <property type="match status" value="1"/>
</dbReference>
<dbReference type="PANTHER" id="PTHR43537:SF51">
    <property type="entry name" value="HTH-TYPE TRANSCRIPTIONAL REGULATOR LGOR-RELATED"/>
    <property type="match status" value="1"/>
</dbReference>
<gene>
    <name evidence="5" type="ORF">AFA91_02855</name>
</gene>
<evidence type="ECO:0000256" key="2">
    <source>
        <dbReference type="ARBA" id="ARBA00023125"/>
    </source>
</evidence>
<dbReference type="Gene3D" id="1.20.120.530">
    <property type="entry name" value="GntR ligand-binding domain-like"/>
    <property type="match status" value="1"/>
</dbReference>
<keyword evidence="1" id="KW-0805">Transcription regulation</keyword>
<feature type="domain" description="HTH gntR-type" evidence="4">
    <location>
        <begin position="14"/>
        <end position="81"/>
    </location>
</feature>
<dbReference type="GO" id="GO:0003700">
    <property type="term" value="F:DNA-binding transcription factor activity"/>
    <property type="evidence" value="ECO:0007669"/>
    <property type="project" value="InterPro"/>
</dbReference>
<dbReference type="Pfam" id="PF00392">
    <property type="entry name" value="GntR"/>
    <property type="match status" value="1"/>
</dbReference>
<reference evidence="5 6" key="1">
    <citation type="submission" date="2015-07" db="EMBL/GenBank/DDBJ databases">
        <title>Complete genome sequence of Mycobacterium goodii X7B, a facultative thermophilic biodesulfurizing bacterium.</title>
        <authorList>
            <person name="Yu B."/>
            <person name="Li F."/>
            <person name="Xu P."/>
        </authorList>
    </citation>
    <scope>NUCLEOTIDE SEQUENCE [LARGE SCALE GENOMIC DNA]</scope>
    <source>
        <strain evidence="5 6">X7B</strain>
    </source>
</reference>
<dbReference type="Gene3D" id="1.10.10.10">
    <property type="entry name" value="Winged helix-like DNA-binding domain superfamily/Winged helix DNA-binding domain"/>
    <property type="match status" value="1"/>
</dbReference>
<dbReference type="AlphaFoldDB" id="A0A0K0X0Q0"/>
<dbReference type="SUPFAM" id="SSF46785">
    <property type="entry name" value="Winged helix' DNA-binding domain"/>
    <property type="match status" value="1"/>
</dbReference>